<dbReference type="PROSITE" id="PS50191">
    <property type="entry name" value="CRAL_TRIO"/>
    <property type="match status" value="1"/>
</dbReference>
<dbReference type="Pfam" id="PF00650">
    <property type="entry name" value="CRAL_TRIO"/>
    <property type="match status" value="1"/>
</dbReference>
<evidence type="ECO:0000313" key="2">
    <source>
        <dbReference type="EMBL" id="QHS95708.1"/>
    </source>
</evidence>
<dbReference type="SUPFAM" id="SSF52087">
    <property type="entry name" value="CRAL/TRIO domain"/>
    <property type="match status" value="1"/>
</dbReference>
<accession>A0A6C0BW99</accession>
<sequence length="90" mass="10694">MYYDAESIIQHYRCELPKDKQWKWIFDASGFGLKHFMQVDVGIRLAKLISSEYSKNLTKIQIVNTNMYVNLVYNIISPFLSKKIREIIDM</sequence>
<reference evidence="2" key="1">
    <citation type="journal article" date="2020" name="Nature">
        <title>Giant virus diversity and host interactions through global metagenomics.</title>
        <authorList>
            <person name="Schulz F."/>
            <person name="Roux S."/>
            <person name="Paez-Espino D."/>
            <person name="Jungbluth S."/>
            <person name="Walsh D.A."/>
            <person name="Denef V.J."/>
            <person name="McMahon K.D."/>
            <person name="Konstantinidis K.T."/>
            <person name="Eloe-Fadrosh E.A."/>
            <person name="Kyrpides N.C."/>
            <person name="Woyke T."/>
        </authorList>
    </citation>
    <scope>NUCLEOTIDE SEQUENCE</scope>
    <source>
        <strain evidence="2">GVMAG-M-3300018868-6</strain>
    </source>
</reference>
<evidence type="ECO:0000259" key="1">
    <source>
        <dbReference type="PROSITE" id="PS50191"/>
    </source>
</evidence>
<dbReference type="InterPro" id="IPR036865">
    <property type="entry name" value="CRAL-TRIO_dom_sf"/>
</dbReference>
<dbReference type="Gene3D" id="3.40.525.10">
    <property type="entry name" value="CRAL-TRIO lipid binding domain"/>
    <property type="match status" value="1"/>
</dbReference>
<protein>
    <recommendedName>
        <fullName evidence="1">CRAL-TRIO domain-containing protein</fullName>
    </recommendedName>
</protein>
<dbReference type="AlphaFoldDB" id="A0A6C0BW99"/>
<proteinExistence type="predicted"/>
<feature type="domain" description="CRAL-TRIO" evidence="1">
    <location>
        <begin position="1"/>
        <end position="90"/>
    </location>
</feature>
<name>A0A6C0BW99_9ZZZZ</name>
<dbReference type="CDD" id="cd00170">
    <property type="entry name" value="SEC14"/>
    <property type="match status" value="1"/>
</dbReference>
<dbReference type="EMBL" id="MN739255">
    <property type="protein sequence ID" value="QHS95708.1"/>
    <property type="molecule type" value="Genomic_DNA"/>
</dbReference>
<dbReference type="InterPro" id="IPR001251">
    <property type="entry name" value="CRAL-TRIO_dom"/>
</dbReference>
<organism evidence="2">
    <name type="scientific">viral metagenome</name>
    <dbReference type="NCBI Taxonomy" id="1070528"/>
    <lineage>
        <taxon>unclassified sequences</taxon>
        <taxon>metagenomes</taxon>
        <taxon>organismal metagenomes</taxon>
    </lineage>
</organism>